<dbReference type="STRING" id="869212.Turpa_0961"/>
<sequence>MIAKFRCPRKIAAFAGLILSLGAGISVMRATEPKPTIVELINKLKPDSLRSQNGKWLQTWVEDPGFDDDGIAKVDISNGYAAFVDTGTGAGSVRHEFAIYFPEGKGAILAHYYENDMDTYRSELKFYQLNHGRLEPIAGLLPQVHCRDLASPATLKRFYQLPQLASAGDAGILPTYQLPRKGTAISAYCDTTKNRFGVEAALSLNEKLNHDEKAAIGNTLDFPTWVEFTWNKKQGVFATGKKHRRK</sequence>
<organism evidence="2 3">
    <name type="scientific">Turneriella parva (strain ATCC BAA-1111 / DSM 21527 / NCTC 11395 / H)</name>
    <name type="common">Leptospira parva</name>
    <dbReference type="NCBI Taxonomy" id="869212"/>
    <lineage>
        <taxon>Bacteria</taxon>
        <taxon>Pseudomonadati</taxon>
        <taxon>Spirochaetota</taxon>
        <taxon>Spirochaetia</taxon>
        <taxon>Leptospirales</taxon>
        <taxon>Leptospiraceae</taxon>
        <taxon>Turneriella</taxon>
    </lineage>
</organism>
<dbReference type="AlphaFoldDB" id="I4B2V3"/>
<protein>
    <submittedName>
        <fullName evidence="2">Uncharacterized protein</fullName>
    </submittedName>
</protein>
<feature type="signal peptide" evidence="1">
    <location>
        <begin position="1"/>
        <end position="30"/>
    </location>
</feature>
<reference evidence="2 3" key="1">
    <citation type="submission" date="2012-06" db="EMBL/GenBank/DDBJ databases">
        <title>The complete chromosome of genome of Turneriella parva DSM 21527.</title>
        <authorList>
            <consortium name="US DOE Joint Genome Institute (JGI-PGF)"/>
            <person name="Lucas S."/>
            <person name="Han J."/>
            <person name="Lapidus A."/>
            <person name="Bruce D."/>
            <person name="Goodwin L."/>
            <person name="Pitluck S."/>
            <person name="Peters L."/>
            <person name="Kyrpides N."/>
            <person name="Mavromatis K."/>
            <person name="Ivanova N."/>
            <person name="Mikhailova N."/>
            <person name="Chertkov O."/>
            <person name="Detter J.C."/>
            <person name="Tapia R."/>
            <person name="Han C."/>
            <person name="Land M."/>
            <person name="Hauser L."/>
            <person name="Markowitz V."/>
            <person name="Cheng J.-F."/>
            <person name="Hugenholtz P."/>
            <person name="Woyke T."/>
            <person name="Wu D."/>
            <person name="Gronow S."/>
            <person name="Wellnitz S."/>
            <person name="Brambilla E."/>
            <person name="Klenk H.-P."/>
            <person name="Eisen J.A."/>
        </authorList>
    </citation>
    <scope>NUCLEOTIDE SEQUENCE [LARGE SCALE GENOMIC DNA]</scope>
    <source>
        <strain evidence="3">ATCC BAA-1111 / DSM 21527 / NCTC 11395 / H</strain>
    </source>
</reference>
<proteinExistence type="predicted"/>
<evidence type="ECO:0000313" key="3">
    <source>
        <dbReference type="Proteomes" id="UP000006048"/>
    </source>
</evidence>
<dbReference type="HOGENOM" id="CLU_1128672_0_0_12"/>
<evidence type="ECO:0000256" key="1">
    <source>
        <dbReference type="SAM" id="SignalP"/>
    </source>
</evidence>
<dbReference type="RefSeq" id="WP_014802128.1">
    <property type="nucleotide sequence ID" value="NC_018020.1"/>
</dbReference>
<keyword evidence="1" id="KW-0732">Signal</keyword>
<dbReference type="EMBL" id="CP002959">
    <property type="protein sequence ID" value="AFM11610.1"/>
    <property type="molecule type" value="Genomic_DNA"/>
</dbReference>
<feature type="chain" id="PRO_5003686654" evidence="1">
    <location>
        <begin position="31"/>
        <end position="246"/>
    </location>
</feature>
<keyword evidence="3" id="KW-1185">Reference proteome</keyword>
<dbReference type="KEGG" id="tpx:Turpa_0961"/>
<dbReference type="Proteomes" id="UP000006048">
    <property type="component" value="Chromosome"/>
</dbReference>
<accession>I4B2V3</accession>
<evidence type="ECO:0000313" key="2">
    <source>
        <dbReference type="EMBL" id="AFM11610.1"/>
    </source>
</evidence>
<name>I4B2V3_TURPD</name>
<gene>
    <name evidence="2" type="ordered locus">Turpa_0961</name>
</gene>